<protein>
    <submittedName>
        <fullName evidence="1">TIGR03087 family PEP-CTERM/XrtA system glycosyltransferase</fullName>
    </submittedName>
</protein>
<dbReference type="InterPro" id="IPR017521">
    <property type="entry name" value="Sugar_tfrase_PEP-CTERM_Stp1"/>
</dbReference>
<dbReference type="Gene3D" id="3.40.50.2000">
    <property type="entry name" value="Glycogen Phosphorylase B"/>
    <property type="match status" value="2"/>
</dbReference>
<dbReference type="CDD" id="cd03801">
    <property type="entry name" value="GT4_PimA-like"/>
    <property type="match status" value="1"/>
</dbReference>
<dbReference type="SUPFAM" id="SSF53756">
    <property type="entry name" value="UDP-Glycosyltransferase/glycogen phosphorylase"/>
    <property type="match status" value="1"/>
</dbReference>
<accession>A0ABW1ZV18</accession>
<evidence type="ECO:0000313" key="1">
    <source>
        <dbReference type="EMBL" id="MFC6668996.1"/>
    </source>
</evidence>
<dbReference type="Pfam" id="PF13692">
    <property type="entry name" value="Glyco_trans_1_4"/>
    <property type="match status" value="1"/>
</dbReference>
<proteinExistence type="predicted"/>
<comment type="caution">
    <text evidence="1">The sequence shown here is derived from an EMBL/GenBank/DDBJ whole genome shotgun (WGS) entry which is preliminary data.</text>
</comment>
<organism evidence="1 2">
    <name type="scientific">Marinobacterium aestuariivivens</name>
    <dbReference type="NCBI Taxonomy" id="1698799"/>
    <lineage>
        <taxon>Bacteria</taxon>
        <taxon>Pseudomonadati</taxon>
        <taxon>Pseudomonadota</taxon>
        <taxon>Gammaproteobacteria</taxon>
        <taxon>Oceanospirillales</taxon>
        <taxon>Oceanospirillaceae</taxon>
        <taxon>Marinobacterium</taxon>
    </lineage>
</organism>
<dbReference type="EMBL" id="JBHSWE010000001">
    <property type="protein sequence ID" value="MFC6668996.1"/>
    <property type="molecule type" value="Genomic_DNA"/>
</dbReference>
<dbReference type="RefSeq" id="WP_379907544.1">
    <property type="nucleotide sequence ID" value="NZ_JBHSWE010000001.1"/>
</dbReference>
<reference evidence="2" key="1">
    <citation type="journal article" date="2019" name="Int. J. Syst. Evol. Microbiol.">
        <title>The Global Catalogue of Microorganisms (GCM) 10K type strain sequencing project: providing services to taxonomists for standard genome sequencing and annotation.</title>
        <authorList>
            <consortium name="The Broad Institute Genomics Platform"/>
            <consortium name="The Broad Institute Genome Sequencing Center for Infectious Disease"/>
            <person name="Wu L."/>
            <person name="Ma J."/>
        </authorList>
    </citation>
    <scope>NUCLEOTIDE SEQUENCE [LARGE SCALE GENOMIC DNA]</scope>
    <source>
        <strain evidence="2">NBRC 111756</strain>
    </source>
</reference>
<name>A0ABW1ZV18_9GAMM</name>
<dbReference type="PANTHER" id="PTHR12526:SF600">
    <property type="entry name" value="GLYCOSYL TRANSFERASE GROUP 1"/>
    <property type="match status" value="1"/>
</dbReference>
<gene>
    <name evidence="1" type="ORF">ACFQDL_01890</name>
</gene>
<dbReference type="NCBIfam" id="TIGR03087">
    <property type="entry name" value="stp1"/>
    <property type="match status" value="1"/>
</dbReference>
<dbReference type="PANTHER" id="PTHR12526">
    <property type="entry name" value="GLYCOSYLTRANSFERASE"/>
    <property type="match status" value="1"/>
</dbReference>
<dbReference type="Proteomes" id="UP001596422">
    <property type="component" value="Unassembled WGS sequence"/>
</dbReference>
<sequence length="403" mass="45962">MEHIVFLVHRIPYPPNKGDKIRSYHLLRALSQQYRVHLGCFVDDPLDWAYADKLLPFCESLHCVPLKKSSRYLKGLKALTSGQPITLPYYRSSHMQRWVTETIERYAIERALVFSSSMAQYVDGKRFSHLKRVIDFVDVDSDKWAQYAAKKHGLVRWVYQREYRTLRHYENRIASIFDSCVFVSQEEARLFSNQLPADLAPKVAHLLNGVDTGFFNPSAGFDGAQIPCLSPYLVFTGAMDYWANVDAMQWFCQQVWPRLKQRHPALHFYIVGGNPTAETRALERLPGVHVTGRVQDVRPYLHRAELVVAPLQIARGIQNKVLEAMAMGKPVVATSMAMEGIHYGPDLCLEIADSPNDFTMACNRLLARQQPVHANANRAWVVNRFGWDQTLGRLPALLEGAPP</sequence>
<keyword evidence="2" id="KW-1185">Reference proteome</keyword>
<evidence type="ECO:0000313" key="2">
    <source>
        <dbReference type="Proteomes" id="UP001596422"/>
    </source>
</evidence>